<dbReference type="InterPro" id="IPR015500">
    <property type="entry name" value="Peptidase_S8_subtilisin-rel"/>
</dbReference>
<dbReference type="GO" id="GO:0004252">
    <property type="term" value="F:serine-type endopeptidase activity"/>
    <property type="evidence" value="ECO:0007669"/>
    <property type="project" value="UniProtKB-UniRule"/>
</dbReference>
<feature type="active site" description="Charge relay system" evidence="4 5">
    <location>
        <position position="222"/>
    </location>
</feature>
<dbReference type="InterPro" id="IPR023828">
    <property type="entry name" value="Peptidase_S8_Ser-AS"/>
</dbReference>
<evidence type="ECO:0000313" key="9">
    <source>
        <dbReference type="Proteomes" id="UP001489004"/>
    </source>
</evidence>
<dbReference type="SUPFAM" id="SSF49785">
    <property type="entry name" value="Galactose-binding domain-like"/>
    <property type="match status" value="1"/>
</dbReference>
<dbReference type="GO" id="GO:0006508">
    <property type="term" value="P:proteolysis"/>
    <property type="evidence" value="ECO:0007669"/>
    <property type="project" value="UniProtKB-KW"/>
</dbReference>
<dbReference type="InterPro" id="IPR003137">
    <property type="entry name" value="PA_domain"/>
</dbReference>
<accession>A0AAW1Q1R3</accession>
<evidence type="ECO:0000256" key="3">
    <source>
        <dbReference type="ARBA" id="ARBA00022825"/>
    </source>
</evidence>
<dbReference type="Gene3D" id="3.40.50.200">
    <property type="entry name" value="Peptidase S8/S53 domain"/>
    <property type="match status" value="2"/>
</dbReference>
<feature type="domain" description="PA" evidence="7">
    <location>
        <begin position="407"/>
        <end position="493"/>
    </location>
</feature>
<evidence type="ECO:0000259" key="7">
    <source>
        <dbReference type="Pfam" id="PF02225"/>
    </source>
</evidence>
<dbReference type="InterPro" id="IPR000209">
    <property type="entry name" value="Peptidase_S8/S53_dom"/>
</dbReference>
<dbReference type="Proteomes" id="UP001489004">
    <property type="component" value="Unassembled WGS sequence"/>
</dbReference>
<proteinExistence type="inferred from homology"/>
<evidence type="ECO:0000256" key="4">
    <source>
        <dbReference type="PIRSR" id="PIRSR615500-1"/>
    </source>
</evidence>
<dbReference type="InterPro" id="IPR046450">
    <property type="entry name" value="PA_dom_sf"/>
</dbReference>
<dbReference type="Gene3D" id="2.60.120.380">
    <property type="match status" value="1"/>
</dbReference>
<dbReference type="Pfam" id="PF00082">
    <property type="entry name" value="Peptidase_S8"/>
    <property type="match status" value="1"/>
</dbReference>
<keyword evidence="9" id="KW-1185">Reference proteome</keyword>
<dbReference type="PROSITE" id="PS00137">
    <property type="entry name" value="SUBTILASE_HIS"/>
    <property type="match status" value="1"/>
</dbReference>
<sequence length="1304" mass="137193">MQFLVTLTAPITKDAVAALTDVLDEFSGHVGSYIPDHTVIVIASRAAVASIKALPGVVWVGDYQPSYKAVQERCDDECNVSGGGRKLSIVAPIDRLQGLVHWLAEQPTVHWIAPRPKGRAANFFASAIGQCARAAPVTNGNGQYAGDNGTHPIWDAGLQGQGQIVGMGDTGLDMTQCMFIDANVPFTTTSKDAGGSLIFDSTSHRKLRFYREFVDGADGNGHGTHCGGSAAGSLQIGFSPWQGMAPQAKLAFTDIGSGSDGTITTPDDLAKDYYSYAYQRGAYVHSDSWGTDSPQYDAMGFDVDLFSWVFQDFVPVFAAGNLGYLEIDSTVSSPATAKNSISVGKCASLTSDLSQAIEKEALDLTSNVYNMYVSGGLPGSNADGVAYRVMLASFGPLMTKFVNSQSTTRLVAGWPADGCSPLSRPSTLKGKVVLLQRGNCTFTTKVGIAQAAGATAVVITNNVDTGFVQMPLDDTYKGPAITIPSASMPRRVALPLWTALQIGMQLTVRFQAWALPTARMESLAFFSSIGPTLDGRYKPDIIAPGTTISAAIPTTSAAASTSCNANLDVDRGTSMATPIVAGALTLIRQYFTDGFYPTGSAVPANAFLPSGPLLKAVLLGGAVGMTGVTPSSNPLYNNVPLEPPPSTRQGFGRLDLQRSLPLPGISTWAMQVVDWVKLRTTADSDKYCVQATGGPLRITLAWADRPADPSAAVDLVNDLDLTVYADSLAGYAQKGNGQIDRVNNVEQVSFDNLNAGLVVISVNAFNLPIGSQNYSLAVLGQFQGQLQSAHNPAWDGVTTPCTLPVVSILTGPEGLSNDNTPTFTWTTSDPAPNGHECKLTGQAGALAPAPLHNWATCASGDALGKLLDGNYYFEVRAKGYIIEDARLFTVDTIPPVTNLTSTIVDPVLAPRRATFTFDAYDNMTVSFECKLSPSQPVTGDVWGVGTLGTWEACASPQEYDSLTPGQWLFAVRATDAAGNVETATIPQYPWTVSLPLYAVIVGGTLGTVYSSSASFQFQASGGSPSAAAAARFQCKLQTYDGTQFLPAAFAPCTSPQAYAALQQGAYQFSVGVIGQPAGQEAVTQLLVDITGPQAVITRSPPAITQAQLAQFTFTVEGTATFQCRLLTAAEQTPATFQACTSPVTLQGLTDSRYTFQVAAQGAAGNMGPIAAYTFVVDTTPPAISNITFTDSSSNAVYTPVQAKDGNWSVAVPRGLFAVTFNVLDGLLGSGVNTTYCRMRAQIIQANTAPAGAGLPASNGFTVCNSLAASYRINLGQYAFVVYSVDQAGVYGHSLSYTRLGEILC</sequence>
<reference evidence="8 9" key="1">
    <citation type="journal article" date="2024" name="Nat. Commun.">
        <title>Phylogenomics reveals the evolutionary origins of lichenization in chlorophyte algae.</title>
        <authorList>
            <person name="Puginier C."/>
            <person name="Libourel C."/>
            <person name="Otte J."/>
            <person name="Skaloud P."/>
            <person name="Haon M."/>
            <person name="Grisel S."/>
            <person name="Petersen M."/>
            <person name="Berrin J.G."/>
            <person name="Delaux P.M."/>
            <person name="Dal Grande F."/>
            <person name="Keller J."/>
        </authorList>
    </citation>
    <scope>NUCLEOTIDE SEQUENCE [LARGE SCALE GENOMIC DNA]</scope>
    <source>
        <strain evidence="8 9">SAG 2043</strain>
    </source>
</reference>
<dbReference type="InterPro" id="IPR034058">
    <property type="entry name" value="TagA/B/C/D_pept_dom"/>
</dbReference>
<feature type="active site" description="Charge relay system" evidence="4 5">
    <location>
        <position position="169"/>
    </location>
</feature>
<keyword evidence="3 5" id="KW-0720">Serine protease</keyword>
<evidence type="ECO:0000256" key="2">
    <source>
        <dbReference type="ARBA" id="ARBA00022801"/>
    </source>
</evidence>
<keyword evidence="1 5" id="KW-0645">Protease</keyword>
<comment type="caution">
    <text evidence="8">The sequence shown here is derived from an EMBL/GenBank/DDBJ whole genome shotgun (WGS) entry which is preliminary data.</text>
</comment>
<dbReference type="CDD" id="cd04842">
    <property type="entry name" value="Peptidases_S8_Kp43_protease"/>
    <property type="match status" value="1"/>
</dbReference>
<feature type="domain" description="Peptidase S8/S53" evidence="6">
    <location>
        <begin position="160"/>
        <end position="593"/>
    </location>
</feature>
<feature type="active site" description="Charge relay system" evidence="4 5">
    <location>
        <position position="574"/>
    </location>
</feature>
<dbReference type="PROSITE" id="PS51892">
    <property type="entry name" value="SUBTILASE"/>
    <property type="match status" value="1"/>
</dbReference>
<gene>
    <name evidence="8" type="ORF">WJX72_011677</name>
</gene>
<protein>
    <submittedName>
        <fullName evidence="8">Uncharacterized protein</fullName>
    </submittedName>
</protein>
<dbReference type="SUPFAM" id="SSF52743">
    <property type="entry name" value="Subtilisin-like"/>
    <property type="match status" value="1"/>
</dbReference>
<dbReference type="Gene3D" id="3.50.30.30">
    <property type="match status" value="1"/>
</dbReference>
<dbReference type="PANTHER" id="PTHR43399:SF5">
    <property type="entry name" value="PEPTIDASE S8 FAMILY WITH PROTEASE-ASSOCIATED DOMAIN"/>
    <property type="match status" value="1"/>
</dbReference>
<keyword evidence="2 5" id="KW-0378">Hydrolase</keyword>
<dbReference type="InterPro" id="IPR051048">
    <property type="entry name" value="Peptidase_S8/S53_subtilisin"/>
</dbReference>
<dbReference type="PROSITE" id="PS00138">
    <property type="entry name" value="SUBTILASE_SER"/>
    <property type="match status" value="1"/>
</dbReference>
<dbReference type="PANTHER" id="PTHR43399">
    <property type="entry name" value="SUBTILISIN-RELATED"/>
    <property type="match status" value="1"/>
</dbReference>
<organism evidence="8 9">
    <name type="scientific">[Myrmecia] bisecta</name>
    <dbReference type="NCBI Taxonomy" id="41462"/>
    <lineage>
        <taxon>Eukaryota</taxon>
        <taxon>Viridiplantae</taxon>
        <taxon>Chlorophyta</taxon>
        <taxon>core chlorophytes</taxon>
        <taxon>Trebouxiophyceae</taxon>
        <taxon>Trebouxiales</taxon>
        <taxon>Trebouxiaceae</taxon>
        <taxon>Myrmecia</taxon>
    </lineage>
</organism>
<dbReference type="InterPro" id="IPR036852">
    <property type="entry name" value="Peptidase_S8/S53_dom_sf"/>
</dbReference>
<dbReference type="InterPro" id="IPR022398">
    <property type="entry name" value="Peptidase_S8_His-AS"/>
</dbReference>
<dbReference type="InterPro" id="IPR008979">
    <property type="entry name" value="Galactose-bd-like_sf"/>
</dbReference>
<dbReference type="Pfam" id="PF02225">
    <property type="entry name" value="PA"/>
    <property type="match status" value="1"/>
</dbReference>
<dbReference type="EMBL" id="JALJOR010000006">
    <property type="protein sequence ID" value="KAK9815904.1"/>
    <property type="molecule type" value="Genomic_DNA"/>
</dbReference>
<dbReference type="CDD" id="cd04818">
    <property type="entry name" value="PA_subtilisin_1"/>
    <property type="match status" value="1"/>
</dbReference>
<evidence type="ECO:0000256" key="1">
    <source>
        <dbReference type="ARBA" id="ARBA00022670"/>
    </source>
</evidence>
<comment type="similarity">
    <text evidence="5">Belongs to the peptidase S8 family.</text>
</comment>
<evidence type="ECO:0000313" key="8">
    <source>
        <dbReference type="EMBL" id="KAK9815904.1"/>
    </source>
</evidence>
<evidence type="ECO:0000256" key="5">
    <source>
        <dbReference type="PROSITE-ProRule" id="PRU01240"/>
    </source>
</evidence>
<dbReference type="PRINTS" id="PR00723">
    <property type="entry name" value="SUBTILISIN"/>
</dbReference>
<dbReference type="SUPFAM" id="SSF52025">
    <property type="entry name" value="PA domain"/>
    <property type="match status" value="1"/>
</dbReference>
<name>A0AAW1Q1R3_9CHLO</name>
<evidence type="ECO:0000259" key="6">
    <source>
        <dbReference type="Pfam" id="PF00082"/>
    </source>
</evidence>